<dbReference type="GO" id="GO:0046872">
    <property type="term" value="F:metal ion binding"/>
    <property type="evidence" value="ECO:0007669"/>
    <property type="project" value="UniProtKB-KW"/>
</dbReference>
<dbReference type="AlphaFoldDB" id="A0A9P6XCX8"/>
<dbReference type="InterPro" id="IPR005502">
    <property type="entry name" value="Ribosyl_crysJ1"/>
</dbReference>
<dbReference type="InterPro" id="IPR036705">
    <property type="entry name" value="Ribosyl_crysJ1_sf"/>
</dbReference>
<evidence type="ECO:0000313" key="3">
    <source>
        <dbReference type="Proteomes" id="UP000716291"/>
    </source>
</evidence>
<keyword evidence="1" id="KW-0460">Magnesium</keyword>
<dbReference type="InterPro" id="IPR050792">
    <property type="entry name" value="ADP-ribosylglycohydrolase"/>
</dbReference>
<feature type="binding site" evidence="1">
    <location>
        <position position="81"/>
    </location>
    <ligand>
        <name>Mg(2+)</name>
        <dbReference type="ChEBI" id="CHEBI:18420"/>
        <label>1</label>
    </ligand>
</feature>
<dbReference type="Proteomes" id="UP000716291">
    <property type="component" value="Unassembled WGS sequence"/>
</dbReference>
<keyword evidence="1" id="KW-0479">Metal-binding</keyword>
<dbReference type="PANTHER" id="PTHR16222:SF28">
    <property type="entry name" value="ADP-RIBOSYLGLYCOHYDROLASE"/>
    <property type="match status" value="1"/>
</dbReference>
<reference evidence="2" key="1">
    <citation type="journal article" date="2020" name="Microb. Genom.">
        <title>Genetic diversity of clinical and environmental Mucorales isolates obtained from an investigation of mucormycosis cases among solid organ transplant recipients.</title>
        <authorList>
            <person name="Nguyen M.H."/>
            <person name="Kaul D."/>
            <person name="Muto C."/>
            <person name="Cheng S.J."/>
            <person name="Richter R.A."/>
            <person name="Bruno V.M."/>
            <person name="Liu G."/>
            <person name="Beyhan S."/>
            <person name="Sundermann A.J."/>
            <person name="Mounaud S."/>
            <person name="Pasculle A.W."/>
            <person name="Nierman W.C."/>
            <person name="Driscoll E."/>
            <person name="Cumbie R."/>
            <person name="Clancy C.J."/>
            <person name="Dupont C.L."/>
        </authorList>
    </citation>
    <scope>NUCLEOTIDE SEQUENCE</scope>
    <source>
        <strain evidence="2">GL11</strain>
    </source>
</reference>
<dbReference type="Gene3D" id="1.10.4080.10">
    <property type="entry name" value="ADP-ribosylation/Crystallin J1"/>
    <property type="match status" value="1"/>
</dbReference>
<dbReference type="PANTHER" id="PTHR16222">
    <property type="entry name" value="ADP-RIBOSYLGLYCOHYDROLASE"/>
    <property type="match status" value="1"/>
</dbReference>
<sequence>MHIPSGCSKIENSIIIDKIKGLIFGAILGDSIGIATEGLTKDEIKKIYGKGPIKFGMDEDGIPFIRDDYRSHFDENDFGQDSEQILLVVQSILENNGYFHQKDLKNRLSKQVNHNISPHSLLILLPSPQNNSPSPALVRAPLLGAVKFWDGTSVIENSIHSCQLTRSDPRCMISCLVVSILVARLLRGQETEIKAQPSSIPTPLHSPLLTDYFIDSLTTDQALQILVQDVIETNKHIFQSSFLDPALTDPSQIYHQLISFSEPNSIASLQLDKSTNVLHTLAVALYSFTRSIPPQSERDYFKKIMMDVIMQGGRAAGTTTGAILGARLGYGHLPTEWVVGMKRWEWLEDKIDEFCALF</sequence>
<dbReference type="SUPFAM" id="SSF101478">
    <property type="entry name" value="ADP-ribosylglycohydrolase"/>
    <property type="match status" value="1"/>
</dbReference>
<gene>
    <name evidence="2" type="ORF">G6F64_004355</name>
</gene>
<comment type="cofactor">
    <cofactor evidence="1">
        <name>Mg(2+)</name>
        <dbReference type="ChEBI" id="CHEBI:18420"/>
    </cofactor>
    <text evidence="1">Binds 2 magnesium ions per subunit.</text>
</comment>
<dbReference type="Pfam" id="PF03747">
    <property type="entry name" value="ADP_ribosyl_GH"/>
    <property type="match status" value="1"/>
</dbReference>
<proteinExistence type="predicted"/>
<dbReference type="EMBL" id="JAANQT010000472">
    <property type="protein sequence ID" value="KAG1310712.1"/>
    <property type="molecule type" value="Genomic_DNA"/>
</dbReference>
<evidence type="ECO:0008006" key="4">
    <source>
        <dbReference type="Google" id="ProtNLM"/>
    </source>
</evidence>
<evidence type="ECO:0000313" key="2">
    <source>
        <dbReference type="EMBL" id="KAG1310712.1"/>
    </source>
</evidence>
<accession>A0A9P6XCX8</accession>
<comment type="caution">
    <text evidence="2">The sequence shown here is derived from an EMBL/GenBank/DDBJ whole genome shotgun (WGS) entry which is preliminary data.</text>
</comment>
<dbReference type="OrthoDB" id="2021138at2759"/>
<organism evidence="2 3">
    <name type="scientific">Rhizopus oryzae</name>
    <name type="common">Mucormycosis agent</name>
    <name type="synonym">Rhizopus arrhizus var. delemar</name>
    <dbReference type="NCBI Taxonomy" id="64495"/>
    <lineage>
        <taxon>Eukaryota</taxon>
        <taxon>Fungi</taxon>
        <taxon>Fungi incertae sedis</taxon>
        <taxon>Mucoromycota</taxon>
        <taxon>Mucoromycotina</taxon>
        <taxon>Mucoromycetes</taxon>
        <taxon>Mucorales</taxon>
        <taxon>Mucorineae</taxon>
        <taxon>Rhizopodaceae</taxon>
        <taxon>Rhizopus</taxon>
    </lineage>
</organism>
<protein>
    <recommendedName>
        <fullName evidence="4">ADP-ribosylglycohydrolase</fullName>
    </recommendedName>
</protein>
<name>A0A9P6XCX8_RHIOR</name>
<keyword evidence="3" id="KW-1185">Reference proteome</keyword>
<evidence type="ECO:0000256" key="1">
    <source>
        <dbReference type="PIRSR" id="PIRSR605502-1"/>
    </source>
</evidence>